<reference evidence="18 19" key="1">
    <citation type="journal article" date="2011" name="J. Bacteriol.">
        <title>Genome sequence of the mercury-methylating and pleomorphic Desulfovibrio africanus Strain Walvis Bay.</title>
        <authorList>
            <person name="Brown S.D."/>
            <person name="Wall J.D."/>
            <person name="Kucken A.M."/>
            <person name="Gilmour C.C."/>
            <person name="Podar M."/>
            <person name="Brandt C.C."/>
            <person name="Teshima H."/>
            <person name="Detter J.C."/>
            <person name="Han C.S."/>
            <person name="Land M.L."/>
            <person name="Lucas S."/>
            <person name="Han J."/>
            <person name="Pennacchio L."/>
            <person name="Nolan M."/>
            <person name="Pitluck S."/>
            <person name="Woyke T."/>
            <person name="Goodwin L."/>
            <person name="Palumbo A.V."/>
            <person name="Elias D.A."/>
        </authorList>
    </citation>
    <scope>NUCLEOTIDE SEQUENCE [LARGE SCALE GENOMIC DNA]</scope>
    <source>
        <strain evidence="18 19">Walvis Bay</strain>
    </source>
</reference>
<comment type="pathway">
    <text evidence="2">Phospholipid metabolism; phosphatidylglycerol biosynthesis; phosphatidylglycerol from CDP-diacylglycerol: step 1/2.</text>
</comment>
<dbReference type="InterPro" id="IPR043130">
    <property type="entry name" value="CDP-OH_PTrfase_TM_dom"/>
</dbReference>
<keyword evidence="11 17" id="KW-0472">Membrane</keyword>
<keyword evidence="8 17" id="KW-0812">Transmembrane</keyword>
<dbReference type="EMBL" id="CP003221">
    <property type="protein sequence ID" value="EGJ51418.1"/>
    <property type="molecule type" value="Genomic_DNA"/>
</dbReference>
<keyword evidence="12" id="KW-0594">Phospholipid biosynthesis</keyword>
<evidence type="ECO:0000256" key="8">
    <source>
        <dbReference type="ARBA" id="ARBA00022692"/>
    </source>
</evidence>
<feature type="transmembrane region" description="Helical" evidence="17">
    <location>
        <begin position="32"/>
        <end position="52"/>
    </location>
</feature>
<dbReference type="InterPro" id="IPR000462">
    <property type="entry name" value="CDP-OH_P_trans"/>
</dbReference>
<evidence type="ECO:0000256" key="16">
    <source>
        <dbReference type="RuleBase" id="RU003750"/>
    </source>
</evidence>
<evidence type="ECO:0000313" key="18">
    <source>
        <dbReference type="EMBL" id="EGJ51418.1"/>
    </source>
</evidence>
<evidence type="ECO:0000256" key="15">
    <source>
        <dbReference type="NCBIfam" id="TIGR00560"/>
    </source>
</evidence>
<gene>
    <name evidence="18" type="ORF">Desaf_3121</name>
</gene>
<dbReference type="InterPro" id="IPR050324">
    <property type="entry name" value="CDP-alcohol_PTase-I"/>
</dbReference>
<dbReference type="InterPro" id="IPR048254">
    <property type="entry name" value="CDP_ALCOHOL_P_TRANSF_CS"/>
</dbReference>
<evidence type="ECO:0000256" key="3">
    <source>
        <dbReference type="ARBA" id="ARBA00010441"/>
    </source>
</evidence>
<dbReference type="Gene3D" id="1.20.120.1760">
    <property type="match status" value="1"/>
</dbReference>
<dbReference type="PIRSF" id="PIRSF000847">
    <property type="entry name" value="Phos_ph_gly_syn"/>
    <property type="match status" value="1"/>
</dbReference>
<dbReference type="PANTHER" id="PTHR14269:SF62">
    <property type="entry name" value="CDP-DIACYLGLYCEROL--GLYCEROL-3-PHOSPHATE 3-PHOSPHATIDYLTRANSFERASE 1, CHLOROPLASTIC"/>
    <property type="match status" value="1"/>
</dbReference>
<evidence type="ECO:0000256" key="5">
    <source>
        <dbReference type="ARBA" id="ARBA00014944"/>
    </source>
</evidence>
<evidence type="ECO:0000256" key="4">
    <source>
        <dbReference type="ARBA" id="ARBA00013170"/>
    </source>
</evidence>
<proteinExistence type="inferred from homology"/>
<keyword evidence="9 17" id="KW-1133">Transmembrane helix</keyword>
<name>F3Z310_DESAF</name>
<sequence length="183" mass="20274">MFNLPNSLSLARIATIPFLVVLLYYPSRITCLLAMLVFMLASLTDLVDGFIARRWNIVTTVGKFLDPLADKLLIGAILIMLVHLGWIEAWICIIIISRELAVTGLRAIAADYGMIIAADSFGKLKTILQIAALCPLTLHYPWFGLDPKPIGMVCLYAALVLTVFSGGKYFYGFSRNWISKETA</sequence>
<dbReference type="InterPro" id="IPR004570">
    <property type="entry name" value="Phosphatidylglycerol_P_synth"/>
</dbReference>
<dbReference type="NCBIfam" id="TIGR00560">
    <property type="entry name" value="pgsA"/>
    <property type="match status" value="1"/>
</dbReference>
<keyword evidence="19" id="KW-1185">Reference proteome</keyword>
<comment type="catalytic activity">
    <reaction evidence="14">
        <text>a CDP-1,2-diacyl-sn-glycerol + sn-glycerol 3-phosphate = a 1,2-diacyl-sn-glycero-3-phospho-(1'-sn-glycero-3'-phosphate) + CMP + H(+)</text>
        <dbReference type="Rhea" id="RHEA:12593"/>
        <dbReference type="ChEBI" id="CHEBI:15378"/>
        <dbReference type="ChEBI" id="CHEBI:57597"/>
        <dbReference type="ChEBI" id="CHEBI:58332"/>
        <dbReference type="ChEBI" id="CHEBI:60110"/>
        <dbReference type="ChEBI" id="CHEBI:60377"/>
        <dbReference type="EC" id="2.7.8.5"/>
    </reaction>
</comment>
<dbReference type="PANTHER" id="PTHR14269">
    <property type="entry name" value="CDP-DIACYLGLYCEROL--GLYCEROL-3-PHOSPHATE 3-PHOSPHATIDYLTRANSFERASE-RELATED"/>
    <property type="match status" value="1"/>
</dbReference>
<comment type="similarity">
    <text evidence="3 16">Belongs to the CDP-alcohol phosphatidyltransferase class-I family.</text>
</comment>
<evidence type="ECO:0000256" key="7">
    <source>
        <dbReference type="ARBA" id="ARBA00022679"/>
    </source>
</evidence>
<evidence type="ECO:0000256" key="9">
    <source>
        <dbReference type="ARBA" id="ARBA00022989"/>
    </source>
</evidence>
<dbReference type="KEGG" id="daf:Desaf_3121"/>
<feature type="transmembrane region" description="Helical" evidence="17">
    <location>
        <begin position="72"/>
        <end position="96"/>
    </location>
</feature>
<evidence type="ECO:0000256" key="1">
    <source>
        <dbReference type="ARBA" id="ARBA00004141"/>
    </source>
</evidence>
<evidence type="ECO:0000256" key="10">
    <source>
        <dbReference type="ARBA" id="ARBA00023098"/>
    </source>
</evidence>
<keyword evidence="6" id="KW-0444">Lipid biosynthesis</keyword>
<dbReference type="GO" id="GO:0008444">
    <property type="term" value="F:CDP-diacylglycerol-glycerol-3-phosphate 3-phosphatidyltransferase activity"/>
    <property type="evidence" value="ECO:0007669"/>
    <property type="project" value="UniProtKB-UniRule"/>
</dbReference>
<evidence type="ECO:0000256" key="14">
    <source>
        <dbReference type="ARBA" id="ARBA00048586"/>
    </source>
</evidence>
<evidence type="ECO:0000256" key="13">
    <source>
        <dbReference type="ARBA" id="ARBA00023264"/>
    </source>
</evidence>
<dbReference type="eggNOG" id="COG0558">
    <property type="taxonomic scope" value="Bacteria"/>
</dbReference>
<accession>F3Z310</accession>
<dbReference type="GO" id="GO:0046474">
    <property type="term" value="P:glycerophospholipid biosynthetic process"/>
    <property type="evidence" value="ECO:0007669"/>
    <property type="project" value="TreeGrafter"/>
</dbReference>
<evidence type="ECO:0000256" key="2">
    <source>
        <dbReference type="ARBA" id="ARBA00005042"/>
    </source>
</evidence>
<evidence type="ECO:0000256" key="12">
    <source>
        <dbReference type="ARBA" id="ARBA00023209"/>
    </source>
</evidence>
<keyword evidence="7 16" id="KW-0808">Transferase</keyword>
<protein>
    <recommendedName>
        <fullName evidence="5 15">CDP-diacylglycerol--glycerol-3-phosphate 3-phosphatidyltransferase</fullName>
        <ecNumber evidence="4 15">2.7.8.5</ecNumber>
    </recommendedName>
</protein>
<dbReference type="Pfam" id="PF01066">
    <property type="entry name" value="CDP-OH_P_transf"/>
    <property type="match status" value="1"/>
</dbReference>
<evidence type="ECO:0000256" key="6">
    <source>
        <dbReference type="ARBA" id="ARBA00022516"/>
    </source>
</evidence>
<feature type="transmembrane region" description="Helical" evidence="17">
    <location>
        <begin position="149"/>
        <end position="171"/>
    </location>
</feature>
<keyword evidence="10" id="KW-0443">Lipid metabolism</keyword>
<dbReference type="AlphaFoldDB" id="F3Z310"/>
<evidence type="ECO:0000256" key="11">
    <source>
        <dbReference type="ARBA" id="ARBA00023136"/>
    </source>
</evidence>
<dbReference type="HOGENOM" id="CLU_051314_2_3_7"/>
<dbReference type="EC" id="2.7.8.5" evidence="4 15"/>
<dbReference type="STRING" id="690850.Desaf_3121"/>
<evidence type="ECO:0000313" key="19">
    <source>
        <dbReference type="Proteomes" id="UP000007844"/>
    </source>
</evidence>
<dbReference type="Proteomes" id="UP000007844">
    <property type="component" value="Chromosome"/>
</dbReference>
<organism evidence="18 19">
    <name type="scientific">Desulfocurvibacter africanus subsp. africanus str. Walvis Bay</name>
    <dbReference type="NCBI Taxonomy" id="690850"/>
    <lineage>
        <taxon>Bacteria</taxon>
        <taxon>Pseudomonadati</taxon>
        <taxon>Thermodesulfobacteriota</taxon>
        <taxon>Desulfovibrionia</taxon>
        <taxon>Desulfovibrionales</taxon>
        <taxon>Desulfovibrionaceae</taxon>
        <taxon>Desulfocurvibacter</taxon>
    </lineage>
</organism>
<dbReference type="PROSITE" id="PS00379">
    <property type="entry name" value="CDP_ALCOHOL_P_TRANSF"/>
    <property type="match status" value="1"/>
</dbReference>
<comment type="subcellular location">
    <subcellularLocation>
        <location evidence="1">Membrane</location>
        <topology evidence="1">Multi-pass membrane protein</topology>
    </subcellularLocation>
</comment>
<dbReference type="RefSeq" id="WP_014261056.1">
    <property type="nucleotide sequence ID" value="NC_016629.1"/>
</dbReference>
<keyword evidence="13" id="KW-1208">Phospholipid metabolism</keyword>
<dbReference type="GO" id="GO:0016020">
    <property type="term" value="C:membrane"/>
    <property type="evidence" value="ECO:0007669"/>
    <property type="project" value="UniProtKB-SubCell"/>
</dbReference>
<evidence type="ECO:0000256" key="17">
    <source>
        <dbReference type="SAM" id="Phobius"/>
    </source>
</evidence>